<feature type="compositionally biased region" description="Basic and acidic residues" evidence="1">
    <location>
        <begin position="215"/>
        <end position="237"/>
    </location>
</feature>
<sequence>MSRAFSPPETLSKENVRTVADVRRTVWINGLFGLAAGSLTCSFGHIVLQKLQRHYIGDVGSHSAESGVENKVGKNMSWMQKVLKPLPPLGRNTFMLSLLGGGALGSFVMSTTAGKNAVHLLHPIFQIGRDEHVGHSPYQIALKKAKTQSSAETETAEEDELDAAHHRARSLRRRASIKQRLESGHSLSSTHGNTWPYEEEEMEETKRNKAMNRAEAWERRQTHRREWVHDKIEKGRALSDSTGGHWDEK</sequence>
<reference evidence="3 4" key="1">
    <citation type="journal article" date="2020" name="G3 (Bethesda)">
        <title>Improved Reference Genome for Cyclotella cryptica CCMP332, a Model for Cell Wall Morphogenesis, Salinity Adaptation, and Lipid Production in Diatoms (Bacillariophyta).</title>
        <authorList>
            <person name="Roberts W.R."/>
            <person name="Downey K.M."/>
            <person name="Ruck E.C."/>
            <person name="Traller J.C."/>
            <person name="Alverson A.J."/>
        </authorList>
    </citation>
    <scope>NUCLEOTIDE SEQUENCE [LARGE SCALE GENOMIC DNA]</scope>
    <source>
        <strain evidence="3 4">CCMP332</strain>
    </source>
</reference>
<evidence type="ECO:0000313" key="4">
    <source>
        <dbReference type="Proteomes" id="UP001516023"/>
    </source>
</evidence>
<feature type="region of interest" description="Disordered" evidence="1">
    <location>
        <begin position="144"/>
        <end position="249"/>
    </location>
</feature>
<dbReference type="AlphaFoldDB" id="A0ABD3QVM1"/>
<accession>A0ABD3QVM1</accession>
<evidence type="ECO:0008006" key="5">
    <source>
        <dbReference type="Google" id="ProtNLM"/>
    </source>
</evidence>
<protein>
    <recommendedName>
        <fullName evidence="5">Transmembrane protein 242</fullName>
    </recommendedName>
</protein>
<dbReference type="EMBL" id="JABMIG020000012">
    <property type="protein sequence ID" value="KAL3803676.1"/>
    <property type="molecule type" value="Genomic_DNA"/>
</dbReference>
<keyword evidence="2" id="KW-0472">Membrane</keyword>
<comment type="caution">
    <text evidence="3">The sequence shown here is derived from an EMBL/GenBank/DDBJ whole genome shotgun (WGS) entry which is preliminary data.</text>
</comment>
<gene>
    <name evidence="3" type="ORF">HJC23_003730</name>
</gene>
<evidence type="ECO:0000256" key="2">
    <source>
        <dbReference type="SAM" id="Phobius"/>
    </source>
</evidence>
<evidence type="ECO:0000256" key="1">
    <source>
        <dbReference type="SAM" id="MobiDB-lite"/>
    </source>
</evidence>
<keyword evidence="2" id="KW-1133">Transmembrane helix</keyword>
<feature type="compositionally biased region" description="Basic residues" evidence="1">
    <location>
        <begin position="166"/>
        <end position="177"/>
    </location>
</feature>
<name>A0ABD3QVM1_9STRA</name>
<keyword evidence="2" id="KW-0812">Transmembrane</keyword>
<organism evidence="3 4">
    <name type="scientific">Cyclotella cryptica</name>
    <dbReference type="NCBI Taxonomy" id="29204"/>
    <lineage>
        <taxon>Eukaryota</taxon>
        <taxon>Sar</taxon>
        <taxon>Stramenopiles</taxon>
        <taxon>Ochrophyta</taxon>
        <taxon>Bacillariophyta</taxon>
        <taxon>Coscinodiscophyceae</taxon>
        <taxon>Thalassiosirophycidae</taxon>
        <taxon>Stephanodiscales</taxon>
        <taxon>Stephanodiscaceae</taxon>
        <taxon>Cyclotella</taxon>
    </lineage>
</organism>
<dbReference type="Proteomes" id="UP001516023">
    <property type="component" value="Unassembled WGS sequence"/>
</dbReference>
<keyword evidence="4" id="KW-1185">Reference proteome</keyword>
<proteinExistence type="predicted"/>
<feature type="transmembrane region" description="Helical" evidence="2">
    <location>
        <begin position="26"/>
        <end position="48"/>
    </location>
</feature>
<evidence type="ECO:0000313" key="3">
    <source>
        <dbReference type="EMBL" id="KAL3803676.1"/>
    </source>
</evidence>